<dbReference type="RefSeq" id="WP_377353651.1">
    <property type="nucleotide sequence ID" value="NZ_JBHTLQ010000022.1"/>
</dbReference>
<protein>
    <submittedName>
        <fullName evidence="1">DUF2948 family protein</fullName>
    </submittedName>
</protein>
<dbReference type="EMBL" id="JBHTLQ010000022">
    <property type="protein sequence ID" value="MFD1191158.1"/>
    <property type="molecule type" value="Genomic_DNA"/>
</dbReference>
<evidence type="ECO:0000313" key="1">
    <source>
        <dbReference type="EMBL" id="MFD1191158.1"/>
    </source>
</evidence>
<proteinExistence type="predicted"/>
<comment type="caution">
    <text evidence="1">The sequence shown here is derived from an EMBL/GenBank/DDBJ whole genome shotgun (WGS) entry which is preliminary data.</text>
</comment>
<sequence length="141" mass="15385">MTEYAPLKLLAADAEDLKVVASALQDAVAKIGDIEFDARRRLLTIGFNRYCWEVGSDLRVRSGLQVGSVMGLQARNLRRHARDAVVELLTIAFEPDEEPGGALILSFSGGGDLRARVECVDLVLADVSAPWPARRTPTHDL</sequence>
<dbReference type="Pfam" id="PF11164">
    <property type="entry name" value="DUF2948"/>
    <property type="match status" value="1"/>
</dbReference>
<reference evidence="2" key="1">
    <citation type="journal article" date="2019" name="Int. J. Syst. Evol. Microbiol.">
        <title>The Global Catalogue of Microorganisms (GCM) 10K type strain sequencing project: providing services to taxonomists for standard genome sequencing and annotation.</title>
        <authorList>
            <consortium name="The Broad Institute Genomics Platform"/>
            <consortium name="The Broad Institute Genome Sequencing Center for Infectious Disease"/>
            <person name="Wu L."/>
            <person name="Ma J."/>
        </authorList>
    </citation>
    <scope>NUCLEOTIDE SEQUENCE [LARGE SCALE GENOMIC DNA]</scope>
    <source>
        <strain evidence="2">CCUG 55074</strain>
    </source>
</reference>
<organism evidence="1 2">
    <name type="scientific">Phenylobacterium conjunctum</name>
    <dbReference type="NCBI Taxonomy" id="1298959"/>
    <lineage>
        <taxon>Bacteria</taxon>
        <taxon>Pseudomonadati</taxon>
        <taxon>Pseudomonadota</taxon>
        <taxon>Alphaproteobacteria</taxon>
        <taxon>Caulobacterales</taxon>
        <taxon>Caulobacteraceae</taxon>
        <taxon>Phenylobacterium</taxon>
    </lineage>
</organism>
<evidence type="ECO:0000313" key="2">
    <source>
        <dbReference type="Proteomes" id="UP001597216"/>
    </source>
</evidence>
<accession>A0ABW3T2Y2</accession>
<gene>
    <name evidence="1" type="ORF">ACFQ27_11255</name>
</gene>
<dbReference type="InterPro" id="IPR021335">
    <property type="entry name" value="DUF2948"/>
</dbReference>
<name>A0ABW3T2Y2_9CAUL</name>
<dbReference type="Proteomes" id="UP001597216">
    <property type="component" value="Unassembled WGS sequence"/>
</dbReference>
<keyword evidence="2" id="KW-1185">Reference proteome</keyword>